<dbReference type="RefSeq" id="WP_132748498.1">
    <property type="nucleotide sequence ID" value="NZ_SLXK01000067.1"/>
</dbReference>
<gene>
    <name evidence="4" type="ORF">EV207_1671</name>
</gene>
<evidence type="ECO:0000256" key="1">
    <source>
        <dbReference type="ARBA" id="ARBA00001933"/>
    </source>
</evidence>
<dbReference type="Proteomes" id="UP000295416">
    <property type="component" value="Unassembled WGS sequence"/>
</dbReference>
<dbReference type="InterPro" id="IPR016454">
    <property type="entry name" value="Cysteine_dSase"/>
</dbReference>
<dbReference type="GO" id="GO:0003824">
    <property type="term" value="F:catalytic activity"/>
    <property type="evidence" value="ECO:0007669"/>
    <property type="project" value="UniProtKB-ARBA"/>
</dbReference>
<evidence type="ECO:0000313" key="4">
    <source>
        <dbReference type="EMBL" id="TCP19123.1"/>
    </source>
</evidence>
<keyword evidence="5" id="KW-1185">Reference proteome</keyword>
<dbReference type="NCBIfam" id="NF002806">
    <property type="entry name" value="PRK02948.1"/>
    <property type="match status" value="1"/>
</dbReference>
<dbReference type="Gene3D" id="3.40.640.10">
    <property type="entry name" value="Type I PLP-dependent aspartate aminotransferase-like (Major domain)"/>
    <property type="match status" value="1"/>
</dbReference>
<proteinExistence type="predicted"/>
<dbReference type="AlphaFoldDB" id="A0A4R2ND58"/>
<dbReference type="SUPFAM" id="SSF53383">
    <property type="entry name" value="PLP-dependent transferases"/>
    <property type="match status" value="1"/>
</dbReference>
<comment type="caution">
    <text evidence="4">The sequence shown here is derived from an EMBL/GenBank/DDBJ whole genome shotgun (WGS) entry which is preliminary data.</text>
</comment>
<dbReference type="PANTHER" id="PTHR11601:SF36">
    <property type="entry name" value="CYSTEINE DESULFURASE NIFS-RELATED"/>
    <property type="match status" value="1"/>
</dbReference>
<feature type="domain" description="Aminotransferase class V" evidence="3">
    <location>
        <begin position="2"/>
        <end position="363"/>
    </location>
</feature>
<dbReference type="InterPro" id="IPR015421">
    <property type="entry name" value="PyrdxlP-dep_Trfase_major"/>
</dbReference>
<dbReference type="OrthoDB" id="9808002at2"/>
<dbReference type="EMBL" id="SLXK01000067">
    <property type="protein sequence ID" value="TCP19123.1"/>
    <property type="molecule type" value="Genomic_DNA"/>
</dbReference>
<dbReference type="Pfam" id="PF00266">
    <property type="entry name" value="Aminotran_5"/>
    <property type="match status" value="1"/>
</dbReference>
<accession>A0A4R2ND58</accession>
<dbReference type="PIRSF" id="PIRSF005572">
    <property type="entry name" value="NifS"/>
    <property type="match status" value="1"/>
</dbReference>
<evidence type="ECO:0000259" key="3">
    <source>
        <dbReference type="Pfam" id="PF00266"/>
    </source>
</evidence>
<dbReference type="InterPro" id="IPR015422">
    <property type="entry name" value="PyrdxlP-dep_Trfase_small"/>
</dbReference>
<comment type="cofactor">
    <cofactor evidence="1">
        <name>pyridoxal 5'-phosphate</name>
        <dbReference type="ChEBI" id="CHEBI:597326"/>
    </cofactor>
</comment>
<keyword evidence="2" id="KW-0663">Pyridoxal phosphate</keyword>
<protein>
    <submittedName>
        <fullName evidence="4">Cysteine desulfurase</fullName>
    </submittedName>
</protein>
<dbReference type="InterPro" id="IPR000192">
    <property type="entry name" value="Aminotrans_V_dom"/>
</dbReference>
<sequence>MIYLDYAATTPVSDHALKVFHDVSKRFFANTMSLHNAGTDAADLLEVCRGQLAELIHGKKEGVYFTSGGSESNQLAIEGLAKAHQHKGKHIVASPGEHASVLNTLERLENAGYKVSYLPLDENGKVTLQALEDAIREDTILAAVGHVNSEIGTIQDIEAIAPYLHDRGVLFHCDAVQSFGKLDIDVVTLKISSLSISSHKIYGPKGVGACYIDPEIPLECNLPNGTHERGFRQGTVNLPGIASFVTAAMDICRGRLEENNRIAGLRETFILGLKKASMPIEIESAIDHTIPHTLALSVKGIEGQYVMLECNRMGVAISTGTACKVGQSAPSKTMLAMGRSEDEARELVRLSFGKETTREDVERAIEVLKKIITENQT</sequence>
<dbReference type="PANTHER" id="PTHR11601">
    <property type="entry name" value="CYSTEINE DESULFURYLASE FAMILY MEMBER"/>
    <property type="match status" value="1"/>
</dbReference>
<evidence type="ECO:0000256" key="2">
    <source>
        <dbReference type="ARBA" id="ARBA00022898"/>
    </source>
</evidence>
<reference evidence="4 5" key="1">
    <citation type="submission" date="2019-03" db="EMBL/GenBank/DDBJ databases">
        <title>Genomic Encyclopedia of Type Strains, Phase IV (KMG-IV): sequencing the most valuable type-strain genomes for metagenomic binning, comparative biology and taxonomic classification.</title>
        <authorList>
            <person name="Goeker M."/>
        </authorList>
    </citation>
    <scope>NUCLEOTIDE SEQUENCE [LARGE SCALE GENOMIC DNA]</scope>
    <source>
        <strain evidence="4 5">DSM 19377</strain>
    </source>
</reference>
<dbReference type="InterPro" id="IPR015424">
    <property type="entry name" value="PyrdxlP-dep_Trfase"/>
</dbReference>
<name>A0A4R2ND58_9BACL</name>
<organism evidence="4 5">
    <name type="scientific">Scopulibacillus darangshiensis</name>
    <dbReference type="NCBI Taxonomy" id="442528"/>
    <lineage>
        <taxon>Bacteria</taxon>
        <taxon>Bacillati</taxon>
        <taxon>Bacillota</taxon>
        <taxon>Bacilli</taxon>
        <taxon>Bacillales</taxon>
        <taxon>Sporolactobacillaceae</taxon>
        <taxon>Scopulibacillus</taxon>
    </lineage>
</organism>
<dbReference type="Gene3D" id="3.90.1150.10">
    <property type="entry name" value="Aspartate Aminotransferase, domain 1"/>
    <property type="match status" value="1"/>
</dbReference>
<evidence type="ECO:0000313" key="5">
    <source>
        <dbReference type="Proteomes" id="UP000295416"/>
    </source>
</evidence>